<dbReference type="EMBL" id="SEOL01000011">
    <property type="protein sequence ID" value="MBL0849341.1"/>
    <property type="molecule type" value="Genomic_DNA"/>
</dbReference>
<feature type="transmembrane region" description="Helical" evidence="3">
    <location>
        <begin position="100"/>
        <end position="120"/>
    </location>
</feature>
<dbReference type="Gene3D" id="1.10.1760.20">
    <property type="match status" value="1"/>
</dbReference>
<feature type="transmembrane region" description="Helical" evidence="3">
    <location>
        <begin position="162"/>
        <end position="187"/>
    </location>
</feature>
<gene>
    <name evidence="4" type="ORF">EU981_04640</name>
</gene>
<accession>A0A937DJE3</accession>
<keyword evidence="3" id="KW-0812">Transmembrane</keyword>
<evidence type="ECO:0000313" key="4">
    <source>
        <dbReference type="EMBL" id="MBL0849341.1"/>
    </source>
</evidence>
<comment type="similarity">
    <text evidence="1 2">Belongs to the BioY family.</text>
</comment>
<keyword evidence="3" id="KW-1133">Transmembrane helix</keyword>
<dbReference type="GO" id="GO:0005886">
    <property type="term" value="C:plasma membrane"/>
    <property type="evidence" value="ECO:0007669"/>
    <property type="project" value="UniProtKB-SubCell"/>
</dbReference>
<reference evidence="4" key="1">
    <citation type="submission" date="2019-02" db="EMBL/GenBank/DDBJ databases">
        <title>A novel Candidatus Liberibacter species associated with the New Zealand native fuchsia psyllid, Ctenarytaina fuchsiae.</title>
        <authorList>
            <person name="Thompson S.M."/>
            <person name="Jorgensen N."/>
            <person name="David C."/>
            <person name="Bulman S.R."/>
            <person name="Smith G.R."/>
        </authorList>
    </citation>
    <scope>NUCLEOTIDE SEQUENCE</scope>
    <source>
        <strain evidence="4">Oxford</strain>
    </source>
</reference>
<organism evidence="4 5">
    <name type="scientific">Candidatus Liberibacter ctenarytainae</name>
    <dbReference type="NCBI Taxonomy" id="2020335"/>
    <lineage>
        <taxon>Bacteria</taxon>
        <taxon>Pseudomonadati</taxon>
        <taxon>Pseudomonadota</taxon>
        <taxon>Alphaproteobacteria</taxon>
        <taxon>Hyphomicrobiales</taxon>
        <taxon>Rhizobiaceae</taxon>
        <taxon>Liberibacter</taxon>
    </lineage>
</organism>
<evidence type="ECO:0000256" key="1">
    <source>
        <dbReference type="ARBA" id="ARBA00010692"/>
    </source>
</evidence>
<feature type="transmembrane region" description="Helical" evidence="3">
    <location>
        <begin position="23"/>
        <end position="45"/>
    </location>
</feature>
<dbReference type="InterPro" id="IPR003784">
    <property type="entry name" value="BioY"/>
</dbReference>
<dbReference type="AlphaFoldDB" id="A0A937DJE3"/>
<dbReference type="PANTHER" id="PTHR34295:SF1">
    <property type="entry name" value="BIOTIN TRANSPORTER BIOY"/>
    <property type="match status" value="1"/>
</dbReference>
<protein>
    <recommendedName>
        <fullName evidence="2">Biotin transporter</fullName>
    </recommendedName>
</protein>
<feature type="transmembrane region" description="Helical" evidence="3">
    <location>
        <begin position="132"/>
        <end position="156"/>
    </location>
</feature>
<dbReference type="PANTHER" id="PTHR34295">
    <property type="entry name" value="BIOTIN TRANSPORTER BIOY"/>
    <property type="match status" value="1"/>
</dbReference>
<keyword evidence="2" id="KW-1003">Cell membrane</keyword>
<comment type="subcellular location">
    <subcellularLocation>
        <location evidence="2">Cell membrane</location>
        <topology evidence="2">Multi-pass membrane protein</topology>
    </subcellularLocation>
</comment>
<comment type="caution">
    <text evidence="4">The sequence shown here is derived from an EMBL/GenBank/DDBJ whole genome shotgun (WGS) entry which is preliminary data.</text>
</comment>
<evidence type="ECO:0000256" key="2">
    <source>
        <dbReference type="PIRNR" id="PIRNR016661"/>
    </source>
</evidence>
<keyword evidence="2 3" id="KW-0472">Membrane</keyword>
<dbReference type="PIRSF" id="PIRSF016661">
    <property type="entry name" value="BioY"/>
    <property type="match status" value="1"/>
</dbReference>
<evidence type="ECO:0000313" key="5">
    <source>
        <dbReference type="Proteomes" id="UP000736856"/>
    </source>
</evidence>
<feature type="transmembrane region" description="Helical" evidence="3">
    <location>
        <begin position="57"/>
        <end position="80"/>
    </location>
</feature>
<sequence length="193" mass="20804">MRNQFASIIKPTFNFRSLQNQTLTVKIVAIILGTCFLTLSSYVVVPMIPIPMTMQTLAVTLVGALYGWRLGGITIVAWLIEGALGLPVFNGGSGGIHRFVSPTAGYLISFPFAGMLMGWLAEKGWNGSRILLAFIGMLISTSICFLFGAIWLSSIIGYQQAIALGVMPFLAGDIVKCALGALTLRILTKNEKK</sequence>
<dbReference type="Proteomes" id="UP000736856">
    <property type="component" value="Unassembled WGS sequence"/>
</dbReference>
<evidence type="ECO:0000256" key="3">
    <source>
        <dbReference type="SAM" id="Phobius"/>
    </source>
</evidence>
<keyword evidence="2" id="KW-0813">Transport</keyword>
<dbReference type="GO" id="GO:0015225">
    <property type="term" value="F:biotin transmembrane transporter activity"/>
    <property type="evidence" value="ECO:0007669"/>
    <property type="project" value="UniProtKB-UniRule"/>
</dbReference>
<name>A0A937DJE3_9HYPH</name>
<dbReference type="Pfam" id="PF02632">
    <property type="entry name" value="BioY"/>
    <property type="match status" value="1"/>
</dbReference>
<proteinExistence type="inferred from homology"/>